<keyword evidence="4" id="KW-1185">Reference proteome</keyword>
<dbReference type="EC" id="3.5.1.28" evidence="3"/>
<dbReference type="GO" id="GO:0008745">
    <property type="term" value="F:N-acetylmuramoyl-L-alanine amidase activity"/>
    <property type="evidence" value="ECO:0007669"/>
    <property type="project" value="UniProtKB-EC"/>
</dbReference>
<evidence type="ECO:0000313" key="4">
    <source>
        <dbReference type="Proteomes" id="UP001230005"/>
    </source>
</evidence>
<dbReference type="InterPro" id="IPR007253">
    <property type="entry name" value="Cell_wall-bd_2"/>
</dbReference>
<name>A0ABT9ZT75_9BACI</name>
<keyword evidence="1" id="KW-0472">Membrane</keyword>
<accession>A0ABT9ZT75</accession>
<keyword evidence="1" id="KW-1133">Transmembrane helix</keyword>
<sequence length="512" mass="56190">MPNTKVYFFPFFIFTLMLSLTYFAPNSYANSNIPSISRIDGANLYETSALISSTGWNRSETVIIARGDRFSDALAGVPLSSKYDAPLLLSRSNRLDPFTRQEIQRLRAKNVIILGGHLAIEDRVEKEIKQLGVNVERIAGANMFETAQLISERIAPNGSEKAIIVTSDRFEDALSIASYAGSEGIPILLTRRDSLPAQTVNALSDLQVDKTYVIGGELVISEKVYKKIPTKTERIHGATLFHTNIEIINRFNLRTDKTFVTTSNRFPDGLSGGALAVKQGATVVFVGNNIRSVTSNHLKNANYKDVFILGGELAINANVFRSLHSVLGVPQGPLAGRTIMLDPGHGGSDPGAIANGMVEKDLVLDISKRAQKLLEDAGAKVIMTRETDVFVSLPNRAQMANNSDAEIFISVHANSFNGTARGTETFWHGRHERTRSIRLANALQTSVVKNIGTNYRRVVEGNYHVIRETKIPSALLEVGFMDHAGDAAKLRQSKYRQLAAVGILEGVIQYFK</sequence>
<evidence type="ECO:0000313" key="3">
    <source>
        <dbReference type="EMBL" id="MDQ0254446.1"/>
    </source>
</evidence>
<evidence type="ECO:0000256" key="1">
    <source>
        <dbReference type="SAM" id="Phobius"/>
    </source>
</evidence>
<comment type="caution">
    <text evidence="3">The sequence shown here is derived from an EMBL/GenBank/DDBJ whole genome shotgun (WGS) entry which is preliminary data.</text>
</comment>
<dbReference type="Pfam" id="PF04122">
    <property type="entry name" value="CW_binding_2"/>
    <property type="match status" value="3"/>
</dbReference>
<dbReference type="Gene3D" id="3.40.50.12090">
    <property type="match status" value="2"/>
</dbReference>
<dbReference type="RefSeq" id="WP_307324428.1">
    <property type="nucleotide sequence ID" value="NZ_JAUSUG010000006.1"/>
</dbReference>
<organism evidence="3 4">
    <name type="scientific">Evansella vedderi</name>
    <dbReference type="NCBI Taxonomy" id="38282"/>
    <lineage>
        <taxon>Bacteria</taxon>
        <taxon>Bacillati</taxon>
        <taxon>Bacillota</taxon>
        <taxon>Bacilli</taxon>
        <taxon>Bacillales</taxon>
        <taxon>Bacillaceae</taxon>
        <taxon>Evansella</taxon>
    </lineage>
</organism>
<dbReference type="SUPFAM" id="SSF53187">
    <property type="entry name" value="Zn-dependent exopeptidases"/>
    <property type="match status" value="1"/>
</dbReference>
<dbReference type="Pfam" id="PF01520">
    <property type="entry name" value="Amidase_3"/>
    <property type="match status" value="1"/>
</dbReference>
<dbReference type="SMART" id="SM00646">
    <property type="entry name" value="Ami_3"/>
    <property type="match status" value="1"/>
</dbReference>
<keyword evidence="3" id="KW-0378">Hydrolase</keyword>
<protein>
    <submittedName>
        <fullName evidence="3">N-acetylmuramoyl-L-alanine amidase</fullName>
        <ecNumber evidence="3">3.5.1.28</ecNumber>
    </submittedName>
</protein>
<gene>
    <name evidence="3" type="ORF">J2S74_001825</name>
</gene>
<reference evidence="3 4" key="1">
    <citation type="submission" date="2023-07" db="EMBL/GenBank/DDBJ databases">
        <title>Genomic Encyclopedia of Type Strains, Phase IV (KMG-IV): sequencing the most valuable type-strain genomes for metagenomic binning, comparative biology and taxonomic classification.</title>
        <authorList>
            <person name="Goeker M."/>
        </authorList>
    </citation>
    <scope>NUCLEOTIDE SEQUENCE [LARGE SCALE GENOMIC DNA]</scope>
    <source>
        <strain evidence="3 4">DSM 9768</strain>
    </source>
</reference>
<feature type="domain" description="MurNAc-LAA" evidence="2">
    <location>
        <begin position="397"/>
        <end position="508"/>
    </location>
</feature>
<dbReference type="InterPro" id="IPR051922">
    <property type="entry name" value="Bact_Sporulation_Assoc"/>
</dbReference>
<dbReference type="CDD" id="cd02696">
    <property type="entry name" value="MurNAc-LAA"/>
    <property type="match status" value="1"/>
</dbReference>
<dbReference type="Proteomes" id="UP001230005">
    <property type="component" value="Unassembled WGS sequence"/>
</dbReference>
<dbReference type="EMBL" id="JAUSUG010000006">
    <property type="protein sequence ID" value="MDQ0254446.1"/>
    <property type="molecule type" value="Genomic_DNA"/>
</dbReference>
<evidence type="ECO:0000259" key="2">
    <source>
        <dbReference type="SMART" id="SM00646"/>
    </source>
</evidence>
<feature type="transmembrane region" description="Helical" evidence="1">
    <location>
        <begin position="7"/>
        <end position="25"/>
    </location>
</feature>
<keyword evidence="1" id="KW-0812">Transmembrane</keyword>
<dbReference type="PANTHER" id="PTHR30032:SF8">
    <property type="entry name" value="GERMINATION-SPECIFIC N-ACETYLMURAMOYL-L-ALANINE AMIDASE"/>
    <property type="match status" value="1"/>
</dbReference>
<proteinExistence type="predicted"/>
<dbReference type="PANTHER" id="PTHR30032">
    <property type="entry name" value="N-ACETYLMURAMOYL-L-ALANINE AMIDASE-RELATED"/>
    <property type="match status" value="1"/>
</dbReference>
<dbReference type="Gene3D" id="3.40.630.40">
    <property type="entry name" value="Zn-dependent exopeptidases"/>
    <property type="match status" value="1"/>
</dbReference>
<dbReference type="InterPro" id="IPR002508">
    <property type="entry name" value="MurNAc-LAA_cat"/>
</dbReference>